<dbReference type="Gene3D" id="3.20.20.140">
    <property type="entry name" value="Metal-dependent hydrolases"/>
    <property type="match status" value="1"/>
</dbReference>
<comment type="caution">
    <text evidence="1">The sequence shown here is derived from an EMBL/GenBank/DDBJ whole genome shotgun (WGS) entry which is preliminary data.</text>
</comment>
<dbReference type="GO" id="GO:0051499">
    <property type="term" value="F:D-aminoacyl-tRNA deacylase activity"/>
    <property type="evidence" value="ECO:0007669"/>
    <property type="project" value="UniProtKB-EC"/>
</dbReference>
<dbReference type="EC" id="3.1.1.96" evidence="1"/>
<proteinExistence type="predicted"/>
<organism evidence="1">
    <name type="scientific">bioreactor metagenome</name>
    <dbReference type="NCBI Taxonomy" id="1076179"/>
    <lineage>
        <taxon>unclassified sequences</taxon>
        <taxon>metagenomes</taxon>
        <taxon>ecological metagenomes</taxon>
    </lineage>
</organism>
<accession>A0A645JHU5</accession>
<protein>
    <submittedName>
        <fullName evidence="1">D-aminoacyl-tRNA deacylase</fullName>
        <ecNumber evidence="1">3.1.1.96</ecNumber>
    </submittedName>
</protein>
<evidence type="ECO:0000313" key="1">
    <source>
        <dbReference type="EMBL" id="MPN63006.1"/>
    </source>
</evidence>
<dbReference type="PANTHER" id="PTHR46124">
    <property type="entry name" value="D-AMINOACYL-TRNA DEACYLASE"/>
    <property type="match status" value="1"/>
</dbReference>
<name>A0A645JHU5_9ZZZZ</name>
<dbReference type="EMBL" id="VSSQ01141797">
    <property type="protein sequence ID" value="MPN63006.1"/>
    <property type="molecule type" value="Genomic_DNA"/>
</dbReference>
<gene>
    <name evidence="1" type="primary">dtd3_28</name>
    <name evidence="1" type="ORF">SDC9_210760</name>
</gene>
<dbReference type="InterPro" id="IPR001130">
    <property type="entry name" value="TatD-like"/>
</dbReference>
<sequence length="63" mass="7277">MLPPERIMLETDCPYMAPEPFRGRRNDSRYLYRMAEAVALVRGTTPEAVAAVTWENGRRFFGL</sequence>
<dbReference type="AlphaFoldDB" id="A0A645JHU5"/>
<dbReference type="PANTHER" id="PTHR46124:SF2">
    <property type="entry name" value="D-AMINOACYL-TRNA DEACYLASE"/>
    <property type="match status" value="1"/>
</dbReference>
<dbReference type="SUPFAM" id="SSF51556">
    <property type="entry name" value="Metallo-dependent hydrolases"/>
    <property type="match status" value="1"/>
</dbReference>
<dbReference type="InterPro" id="IPR032466">
    <property type="entry name" value="Metal_Hydrolase"/>
</dbReference>
<dbReference type="Pfam" id="PF01026">
    <property type="entry name" value="TatD_DNase"/>
    <property type="match status" value="1"/>
</dbReference>
<keyword evidence="1" id="KW-0378">Hydrolase</keyword>
<reference evidence="1" key="1">
    <citation type="submission" date="2019-08" db="EMBL/GenBank/DDBJ databases">
        <authorList>
            <person name="Kucharzyk K."/>
            <person name="Murdoch R.W."/>
            <person name="Higgins S."/>
            <person name="Loffler F."/>
        </authorList>
    </citation>
    <scope>NUCLEOTIDE SEQUENCE</scope>
</reference>